<dbReference type="InterPro" id="IPR005467">
    <property type="entry name" value="His_kinase_dom"/>
</dbReference>
<keyword evidence="7" id="KW-0175">Coiled coil</keyword>
<feature type="active site" evidence="6">
    <location>
        <position position="33"/>
    </location>
</feature>
<dbReference type="RefSeq" id="WP_009196169.1">
    <property type="nucleotide sequence ID" value="NZ_AODQ01000074.1"/>
</dbReference>
<dbReference type="GO" id="GO:0032259">
    <property type="term" value="P:methylation"/>
    <property type="evidence" value="ECO:0007669"/>
    <property type="project" value="UniProtKB-KW"/>
</dbReference>
<keyword evidence="6" id="KW-0378">Hydrolase</keyword>
<evidence type="ECO:0000259" key="12">
    <source>
        <dbReference type="PROSITE" id="PS50122"/>
    </source>
</evidence>
<evidence type="ECO:0000256" key="8">
    <source>
        <dbReference type="SAM" id="MobiDB-lite"/>
    </source>
</evidence>
<dbReference type="SMART" id="SM00086">
    <property type="entry name" value="PAC"/>
    <property type="match status" value="2"/>
</dbReference>
<feature type="coiled-coil region" evidence="7">
    <location>
        <begin position="963"/>
        <end position="1011"/>
    </location>
</feature>
<dbReference type="Proteomes" id="UP000011910">
    <property type="component" value="Unassembled WGS sequence"/>
</dbReference>
<dbReference type="InterPro" id="IPR013655">
    <property type="entry name" value="PAS_fold_3"/>
</dbReference>
<dbReference type="Gene3D" id="1.10.287.130">
    <property type="match status" value="1"/>
</dbReference>
<dbReference type="CDD" id="cd00130">
    <property type="entry name" value="PAS"/>
    <property type="match status" value="1"/>
</dbReference>
<dbReference type="SMART" id="SM00091">
    <property type="entry name" value="PAS"/>
    <property type="match status" value="3"/>
</dbReference>
<keyword evidence="15" id="KW-1185">Reference proteome</keyword>
<dbReference type="SUPFAM" id="SSF55874">
    <property type="entry name" value="ATPase domain of HSP90 chaperone/DNA topoisomerase II/histidine kinase"/>
    <property type="match status" value="1"/>
</dbReference>
<dbReference type="eggNOG" id="COG2201">
    <property type="taxonomic scope" value="Bacteria"/>
</dbReference>
<accession>M7NUA8</accession>
<feature type="domain" description="CheR-type methyltransferase" evidence="13">
    <location>
        <begin position="228"/>
        <end position="466"/>
    </location>
</feature>
<comment type="catalytic activity">
    <reaction evidence="2">
        <text>L-glutamyl-[protein] + S-adenosyl-L-methionine = [protein]-L-glutamate 5-O-methyl ester + S-adenosyl-L-homocysteine</text>
        <dbReference type="Rhea" id="RHEA:24452"/>
        <dbReference type="Rhea" id="RHEA-COMP:10208"/>
        <dbReference type="Rhea" id="RHEA-COMP:10311"/>
        <dbReference type="ChEBI" id="CHEBI:29973"/>
        <dbReference type="ChEBI" id="CHEBI:57856"/>
        <dbReference type="ChEBI" id="CHEBI:59789"/>
        <dbReference type="ChEBI" id="CHEBI:82795"/>
        <dbReference type="EC" id="2.1.1.80"/>
    </reaction>
</comment>
<dbReference type="EMBL" id="AODQ01000074">
    <property type="protein sequence ID" value="EMR02074.1"/>
    <property type="molecule type" value="Genomic_DNA"/>
</dbReference>
<feature type="domain" description="Histidine kinase" evidence="9">
    <location>
        <begin position="1154"/>
        <end position="1368"/>
    </location>
</feature>
<dbReference type="CDD" id="cd16434">
    <property type="entry name" value="CheB-CheR_fusion"/>
    <property type="match status" value="1"/>
</dbReference>
<dbReference type="Pfam" id="PF01739">
    <property type="entry name" value="CheR"/>
    <property type="match status" value="1"/>
</dbReference>
<evidence type="ECO:0000313" key="15">
    <source>
        <dbReference type="Proteomes" id="UP000011910"/>
    </source>
</evidence>
<dbReference type="PROSITE" id="PS50109">
    <property type="entry name" value="HIS_KIN"/>
    <property type="match status" value="1"/>
</dbReference>
<evidence type="ECO:0000256" key="2">
    <source>
        <dbReference type="ARBA" id="ARBA00001541"/>
    </source>
</evidence>
<keyword evidence="4 14" id="KW-0808">Transferase</keyword>
<protein>
    <submittedName>
        <fullName evidence="14">Phytochrome-like protein cph1</fullName>
        <ecNumber evidence="14">2.7.13.3</ecNumber>
    </submittedName>
</protein>
<dbReference type="SMART" id="SM00388">
    <property type="entry name" value="HisKA"/>
    <property type="match status" value="1"/>
</dbReference>
<dbReference type="InterPro" id="IPR003594">
    <property type="entry name" value="HATPase_dom"/>
</dbReference>
<dbReference type="eggNOG" id="COG1352">
    <property type="taxonomic scope" value="Bacteria"/>
</dbReference>
<dbReference type="Gene3D" id="3.30.450.20">
    <property type="entry name" value="PAS domain"/>
    <property type="match status" value="3"/>
</dbReference>
<dbReference type="InterPro" id="IPR036890">
    <property type="entry name" value="HATPase_C_sf"/>
</dbReference>
<dbReference type="InterPro" id="IPR003661">
    <property type="entry name" value="HisK_dim/P_dom"/>
</dbReference>
<dbReference type="SUPFAM" id="SSF52738">
    <property type="entry name" value="Methylesterase CheB, C-terminal domain"/>
    <property type="match status" value="1"/>
</dbReference>
<dbReference type="Gene3D" id="3.30.565.10">
    <property type="entry name" value="Histidine kinase-like ATPase, C-terminal domain"/>
    <property type="match status" value="1"/>
</dbReference>
<proteinExistence type="predicted"/>
<dbReference type="NCBIfam" id="TIGR00229">
    <property type="entry name" value="sensory_box"/>
    <property type="match status" value="1"/>
</dbReference>
<dbReference type="Pfam" id="PF03705">
    <property type="entry name" value="CheR_N"/>
    <property type="match status" value="1"/>
</dbReference>
<evidence type="ECO:0000256" key="7">
    <source>
        <dbReference type="SAM" id="Coils"/>
    </source>
</evidence>
<dbReference type="InterPro" id="IPR000780">
    <property type="entry name" value="CheR_MeTrfase"/>
</dbReference>
<gene>
    <name evidence="14" type="primary">cph1_13</name>
    <name evidence="14" type="ORF">ADICEAN_02781</name>
</gene>
<dbReference type="Pfam" id="PF02518">
    <property type="entry name" value="HATPase_c"/>
    <property type="match status" value="1"/>
</dbReference>
<dbReference type="PROSITE" id="PS50112">
    <property type="entry name" value="PAS"/>
    <property type="match status" value="1"/>
</dbReference>
<dbReference type="PROSITE" id="PS50123">
    <property type="entry name" value="CHER"/>
    <property type="match status" value="1"/>
</dbReference>
<dbReference type="eggNOG" id="COG2205">
    <property type="taxonomic scope" value="Bacteria"/>
</dbReference>
<comment type="catalytic activity">
    <reaction evidence="1">
        <text>ATP + protein L-histidine = ADP + protein N-phospho-L-histidine.</text>
        <dbReference type="EC" id="2.7.13.3"/>
    </reaction>
</comment>
<dbReference type="CDD" id="cd00082">
    <property type="entry name" value="HisKA"/>
    <property type="match status" value="1"/>
</dbReference>
<keyword evidence="6" id="KW-0145">Chemotaxis</keyword>
<dbReference type="SUPFAM" id="SSF47757">
    <property type="entry name" value="Chemotaxis receptor methyltransferase CheR, N-terminal domain"/>
    <property type="match status" value="1"/>
</dbReference>
<dbReference type="InterPro" id="IPR035909">
    <property type="entry name" value="CheB_C"/>
</dbReference>
<dbReference type="InterPro" id="IPR036097">
    <property type="entry name" value="HisK_dim/P_sf"/>
</dbReference>
<evidence type="ECO:0000256" key="3">
    <source>
        <dbReference type="ARBA" id="ARBA00022603"/>
    </source>
</evidence>
<dbReference type="PROSITE" id="PS50113">
    <property type="entry name" value="PAC"/>
    <property type="match status" value="1"/>
</dbReference>
<dbReference type="GO" id="GO:0000156">
    <property type="term" value="F:phosphorelay response regulator activity"/>
    <property type="evidence" value="ECO:0007669"/>
    <property type="project" value="InterPro"/>
</dbReference>
<dbReference type="OrthoDB" id="9816309at2"/>
<dbReference type="GO" id="GO:0000155">
    <property type="term" value="F:phosphorelay sensor kinase activity"/>
    <property type="evidence" value="ECO:0007669"/>
    <property type="project" value="InterPro"/>
</dbReference>
<dbReference type="InterPro" id="IPR000700">
    <property type="entry name" value="PAS-assoc_C"/>
</dbReference>
<dbReference type="Pfam" id="PF13596">
    <property type="entry name" value="PAS_10"/>
    <property type="match status" value="1"/>
</dbReference>
<evidence type="ECO:0000259" key="10">
    <source>
        <dbReference type="PROSITE" id="PS50112"/>
    </source>
</evidence>
<evidence type="ECO:0000256" key="5">
    <source>
        <dbReference type="ARBA" id="ARBA00022691"/>
    </source>
</evidence>
<reference evidence="14 15" key="1">
    <citation type="journal article" date="2013" name="Genome Announc.">
        <title>Draft Genome Sequence of Cesiribacter andamanensis Strain AMV16T, Isolated from a Soil Sample from a Mud Volcano in the Andaman Islands, India.</title>
        <authorList>
            <person name="Shivaji S."/>
            <person name="Ara S."/>
            <person name="Begum Z."/>
            <person name="Srinivas T.N."/>
            <person name="Singh A."/>
            <person name="Kumar Pinnaka A."/>
        </authorList>
    </citation>
    <scope>NUCLEOTIDE SEQUENCE [LARGE SCALE GENOMIC DNA]</scope>
    <source>
        <strain evidence="14 15">AMV16</strain>
    </source>
</reference>
<dbReference type="GO" id="GO:0008983">
    <property type="term" value="F:protein-glutamate O-methyltransferase activity"/>
    <property type="evidence" value="ECO:0007669"/>
    <property type="project" value="UniProtKB-EC"/>
</dbReference>
<keyword evidence="3" id="KW-0489">Methyltransferase</keyword>
<feature type="coiled-coil region" evidence="7">
    <location>
        <begin position="661"/>
        <end position="744"/>
    </location>
</feature>
<sequence length="1380" mass="158291">MSTPISSELPHLPGQKRSTARQDDHYIVGVGASAGGLEAINELFDNISQTENFSFVVVQHLSPTHKSLMDELLTKHTQMKVVKAEEGVHIRPNQVYLIPAGKNMTVRHGKLRLTDKADSSGPNMAIDIFLKSLAQDKKDRAIAIILSGTGTDGTRGIEAIKQQGGLVLVQDPATAKFDGMPNSAISSGCADMILPAELMGEEIFRYPENLHNKRFKNLAFKEEDGAYLQEIVKLVREHTSHDFSSYKEQTLYRRIMRRMIQLDIDSPQEFIHYLQNNPDEINYLGKEFLIGVTRFFRDPDAFAILEEQVIPDIIKKKSHDNPIKLWVTACSTGEEAYSLAMLLCEGLQKAGKDINVKIFATDIDPVALEYAAKGSYPESIANEVPAGRLEKFFTREGNRYCVSQQLRRMVIFAQHNVTKDPPFSKMDLVSCRNMLIYMKPTLQRKVLATLHFASMVGGYLFLGSSENCDELEPALKVVSKKWNIYRIIHKSKNFIFDGSVHDKERLYAQKVADVRPRPRTVEAELQEAFHSLVTEELGYAVVFINEEYDMIQATGDYKRFLEMPERQLQMNLLRLVPKEVSLALNLALRKATRNNEKAMANRIEVVREGMVQVISLVVKPFLDADQYNRKFISVLFKEEAYEKVEPGQRPRYEQQVNLDRLLELESELRHTKQDLQAMVEEMETANEELQSSNEELISSNEELQSTNEELQSVNEELHTVNAEHQQKIRELEELNDDLNNYFRSSDIGQIFLDRKLLIRKFTPSVKQQINLIESDLGRPISHLSYNIKAENLVADIEEVLKTGESLQKEVETRNGQVYLMKILPYLRQDRHVDGAVVTFVDITKAKELSTLLQGVLDSSANGIMAFSLLGDKQNKPLDLVWTLINKAGRQLFKREHKGLEGLRLSQELPGLKKDGIFKKLLAAAQNGSPLHLEYHYQHEEQDRYLELTAVPIDSGLALTVVDISEKKRAEEDLLEAYDEVKEAEEKLLKLNAELEKRVNERTLELSESEERFRLLARATNDAVWDWKLVSREFWWNEGFVEIFGYKQNEIEPGVESWFSRLHPQERDAIVQEINEAINKGQKQWSAEHQFRKADGSYTWVYNRGYILENEYGIPYRMLGSMVDLSTLKKAQDELQESNKNLRKINTDLDNFVYTASHDLRAPVANLEGLMMLLGPKMQQNLDEKDKRLMDMVEASIEKLKRTIHGLLEITKVQKDLEKQIEPLQFEEVLEDVRCDIRKQIEESGALIETHFEVPGIRYTRVNLQSIFYNLLSNALKYSSPDRQPHIRISTEQKEKHVVLTFTDNGLGMSEAQQKKLFTMFKRFHTHVDGTGIGLYMVKRIIENNEGRIEVKSTEGKGTAFKIYFRQKSAAKQEKQPLLVK</sequence>
<dbReference type="PATRIC" id="fig|1279009.4.peg.2821"/>
<feature type="domain" description="PAC" evidence="11">
    <location>
        <begin position="1084"/>
        <end position="1136"/>
    </location>
</feature>
<dbReference type="STRING" id="1279009.ADICEAN_02781"/>
<dbReference type="SUPFAM" id="SSF53335">
    <property type="entry name" value="S-adenosyl-L-methionine-dependent methyltransferases"/>
    <property type="match status" value="1"/>
</dbReference>
<feature type="active site" evidence="6">
    <location>
        <position position="152"/>
    </location>
</feature>
<dbReference type="InterPro" id="IPR050903">
    <property type="entry name" value="Bact_Chemotaxis_MeTrfase"/>
</dbReference>
<dbReference type="SUPFAM" id="SSF55785">
    <property type="entry name" value="PYP-like sensor domain (PAS domain)"/>
    <property type="match status" value="3"/>
</dbReference>
<dbReference type="Gene3D" id="1.10.155.10">
    <property type="entry name" value="Chemotaxis receptor methyltransferase CheR, N-terminal domain"/>
    <property type="match status" value="1"/>
</dbReference>
<evidence type="ECO:0000256" key="6">
    <source>
        <dbReference type="PROSITE-ProRule" id="PRU00050"/>
    </source>
</evidence>
<feature type="region of interest" description="Disordered" evidence="8">
    <location>
        <begin position="1"/>
        <end position="22"/>
    </location>
</feature>
<comment type="caution">
    <text evidence="14">The sequence shown here is derived from an EMBL/GenBank/DDBJ whole genome shotgun (WGS) entry which is preliminary data.</text>
</comment>
<dbReference type="Pfam" id="PF00512">
    <property type="entry name" value="HisKA"/>
    <property type="match status" value="1"/>
</dbReference>
<dbReference type="InterPro" id="IPR035965">
    <property type="entry name" value="PAS-like_dom_sf"/>
</dbReference>
<evidence type="ECO:0000259" key="11">
    <source>
        <dbReference type="PROSITE" id="PS50113"/>
    </source>
</evidence>
<name>M7NUA8_9BACT</name>
<feature type="domain" description="PAS" evidence="10">
    <location>
        <begin position="1008"/>
        <end position="1080"/>
    </location>
</feature>
<dbReference type="Pfam" id="PF08448">
    <property type="entry name" value="PAS_4"/>
    <property type="match status" value="1"/>
</dbReference>
<dbReference type="Gene3D" id="3.40.50.150">
    <property type="entry name" value="Vaccinia Virus protein VP39"/>
    <property type="match status" value="1"/>
</dbReference>
<dbReference type="PRINTS" id="PR00996">
    <property type="entry name" value="CHERMTFRASE"/>
</dbReference>
<dbReference type="GO" id="GO:0008984">
    <property type="term" value="F:protein-glutamate methylesterase activity"/>
    <property type="evidence" value="ECO:0007669"/>
    <property type="project" value="InterPro"/>
</dbReference>
<evidence type="ECO:0000313" key="14">
    <source>
        <dbReference type="EMBL" id="EMR02074.1"/>
    </source>
</evidence>
<dbReference type="PANTHER" id="PTHR24422">
    <property type="entry name" value="CHEMOTAXIS PROTEIN METHYLTRANSFERASE"/>
    <property type="match status" value="1"/>
</dbReference>
<organism evidence="14 15">
    <name type="scientific">Cesiribacter andamanensis AMV16</name>
    <dbReference type="NCBI Taxonomy" id="1279009"/>
    <lineage>
        <taxon>Bacteria</taxon>
        <taxon>Pseudomonadati</taxon>
        <taxon>Bacteroidota</taxon>
        <taxon>Cytophagia</taxon>
        <taxon>Cytophagales</taxon>
        <taxon>Cesiribacteraceae</taxon>
        <taxon>Cesiribacter</taxon>
    </lineage>
</organism>
<dbReference type="InterPro" id="IPR022642">
    <property type="entry name" value="CheR_C"/>
</dbReference>
<dbReference type="InterPro" id="IPR000673">
    <property type="entry name" value="Sig_transdc_resp-reg_Me-estase"/>
</dbReference>
<dbReference type="EC" id="2.7.13.3" evidence="14"/>
<dbReference type="GO" id="GO:0006935">
    <property type="term" value="P:chemotaxis"/>
    <property type="evidence" value="ECO:0007669"/>
    <property type="project" value="UniProtKB-UniRule"/>
</dbReference>
<dbReference type="SMART" id="SM00387">
    <property type="entry name" value="HATPase_c"/>
    <property type="match status" value="1"/>
</dbReference>
<dbReference type="SMART" id="SM00138">
    <property type="entry name" value="MeTrc"/>
    <property type="match status" value="1"/>
</dbReference>
<evidence type="ECO:0000259" key="13">
    <source>
        <dbReference type="PROSITE" id="PS50123"/>
    </source>
</evidence>
<dbReference type="PANTHER" id="PTHR24422:SF27">
    <property type="entry name" value="PROTEIN-GLUTAMATE O-METHYLTRANSFERASE"/>
    <property type="match status" value="1"/>
</dbReference>
<evidence type="ECO:0000256" key="4">
    <source>
        <dbReference type="ARBA" id="ARBA00022679"/>
    </source>
</evidence>
<dbReference type="GO" id="GO:0005737">
    <property type="term" value="C:cytoplasm"/>
    <property type="evidence" value="ECO:0007669"/>
    <property type="project" value="InterPro"/>
</dbReference>
<dbReference type="InterPro" id="IPR001610">
    <property type="entry name" value="PAC"/>
</dbReference>
<dbReference type="SUPFAM" id="SSF47384">
    <property type="entry name" value="Homodimeric domain of signal transducing histidine kinase"/>
    <property type="match status" value="1"/>
</dbReference>
<dbReference type="Pfam" id="PF08447">
    <property type="entry name" value="PAS_3"/>
    <property type="match status" value="1"/>
</dbReference>
<dbReference type="PROSITE" id="PS50122">
    <property type="entry name" value="CHEB"/>
    <property type="match status" value="1"/>
</dbReference>
<keyword evidence="5" id="KW-0949">S-adenosyl-L-methionine</keyword>
<feature type="domain" description="CheB-type methylesterase" evidence="12">
    <location>
        <begin position="21"/>
        <end position="203"/>
    </location>
</feature>
<dbReference type="InterPro" id="IPR029063">
    <property type="entry name" value="SAM-dependent_MTases_sf"/>
</dbReference>
<dbReference type="InterPro" id="IPR013656">
    <property type="entry name" value="PAS_4"/>
</dbReference>
<feature type="active site" evidence="6">
    <location>
        <position position="60"/>
    </location>
</feature>
<dbReference type="Pfam" id="PF01339">
    <property type="entry name" value="CheB_methylest"/>
    <property type="match status" value="1"/>
</dbReference>
<dbReference type="InterPro" id="IPR022641">
    <property type="entry name" value="CheR_N"/>
</dbReference>
<evidence type="ECO:0000256" key="1">
    <source>
        <dbReference type="ARBA" id="ARBA00000085"/>
    </source>
</evidence>
<dbReference type="InterPro" id="IPR000014">
    <property type="entry name" value="PAS"/>
</dbReference>
<evidence type="ECO:0000259" key="9">
    <source>
        <dbReference type="PROSITE" id="PS50109"/>
    </source>
</evidence>
<dbReference type="Gene3D" id="3.40.50.180">
    <property type="entry name" value="Methylesterase CheB, C-terminal domain"/>
    <property type="match status" value="1"/>
</dbReference>
<dbReference type="InterPro" id="IPR036804">
    <property type="entry name" value="CheR_N_sf"/>
</dbReference>